<dbReference type="Pfam" id="PF24883">
    <property type="entry name" value="NPHP3_N"/>
    <property type="match status" value="1"/>
</dbReference>
<dbReference type="EMBL" id="JACYCC010000039">
    <property type="protein sequence ID" value="KAF8678141.1"/>
    <property type="molecule type" value="Genomic_DNA"/>
</dbReference>
<feature type="repeat" description="WD" evidence="3">
    <location>
        <begin position="815"/>
        <end position="856"/>
    </location>
</feature>
<dbReference type="Gene3D" id="2.130.10.10">
    <property type="entry name" value="YVTN repeat-like/Quinoprotein amine dehydrogenase"/>
    <property type="match status" value="4"/>
</dbReference>
<dbReference type="InterPro" id="IPR015943">
    <property type="entry name" value="WD40/YVTN_repeat-like_dom_sf"/>
</dbReference>
<dbReference type="SUPFAM" id="SSF69322">
    <property type="entry name" value="Tricorn protease domain 2"/>
    <property type="match status" value="1"/>
</dbReference>
<dbReference type="InterPro" id="IPR036322">
    <property type="entry name" value="WD40_repeat_dom_sf"/>
</dbReference>
<gene>
    <name evidence="5" type="ORF">RHS04_05627</name>
</gene>
<accession>A0A8H7H5S1</accession>
<proteinExistence type="predicted"/>
<dbReference type="CDD" id="cd00200">
    <property type="entry name" value="WD40"/>
    <property type="match status" value="1"/>
</dbReference>
<feature type="repeat" description="WD" evidence="3">
    <location>
        <begin position="1277"/>
        <end position="1318"/>
    </location>
</feature>
<dbReference type="PROSITE" id="PS50294">
    <property type="entry name" value="WD_REPEATS_REGION"/>
    <property type="match status" value="3"/>
</dbReference>
<dbReference type="SUPFAM" id="SSF50978">
    <property type="entry name" value="WD40 repeat-like"/>
    <property type="match status" value="2"/>
</dbReference>
<dbReference type="Proteomes" id="UP000650582">
    <property type="component" value="Unassembled WGS sequence"/>
</dbReference>
<dbReference type="PROSITE" id="PS50082">
    <property type="entry name" value="WD_REPEATS_2"/>
    <property type="match status" value="6"/>
</dbReference>
<evidence type="ECO:0000259" key="4">
    <source>
        <dbReference type="Pfam" id="PF24883"/>
    </source>
</evidence>
<protein>
    <submittedName>
        <fullName evidence="5">WD40 repeat-like protein</fullName>
    </submittedName>
</protein>
<evidence type="ECO:0000313" key="5">
    <source>
        <dbReference type="EMBL" id="KAF8678141.1"/>
    </source>
</evidence>
<dbReference type="PANTHER" id="PTHR22847:SF637">
    <property type="entry name" value="WD REPEAT DOMAIN 5B"/>
    <property type="match status" value="1"/>
</dbReference>
<dbReference type="GO" id="GO:1990234">
    <property type="term" value="C:transferase complex"/>
    <property type="evidence" value="ECO:0007669"/>
    <property type="project" value="UniProtKB-ARBA"/>
</dbReference>
<name>A0A8H7H5S1_9AGAM</name>
<keyword evidence="1 3" id="KW-0853">WD repeat</keyword>
<organism evidence="5 6">
    <name type="scientific">Rhizoctonia solani</name>
    <dbReference type="NCBI Taxonomy" id="456999"/>
    <lineage>
        <taxon>Eukaryota</taxon>
        <taxon>Fungi</taxon>
        <taxon>Dikarya</taxon>
        <taxon>Basidiomycota</taxon>
        <taxon>Agaricomycotina</taxon>
        <taxon>Agaricomycetes</taxon>
        <taxon>Cantharellales</taxon>
        <taxon>Ceratobasidiaceae</taxon>
        <taxon>Rhizoctonia</taxon>
    </lineage>
</organism>
<dbReference type="SUPFAM" id="SSF52540">
    <property type="entry name" value="P-loop containing nucleoside triphosphate hydrolases"/>
    <property type="match status" value="1"/>
</dbReference>
<keyword evidence="2" id="KW-0677">Repeat</keyword>
<feature type="repeat" description="WD" evidence="3">
    <location>
        <begin position="901"/>
        <end position="933"/>
    </location>
</feature>
<feature type="repeat" description="WD" evidence="3">
    <location>
        <begin position="998"/>
        <end position="1029"/>
    </location>
</feature>
<evidence type="ECO:0000313" key="6">
    <source>
        <dbReference type="Proteomes" id="UP000650582"/>
    </source>
</evidence>
<dbReference type="SMART" id="SM00320">
    <property type="entry name" value="WD40"/>
    <property type="match status" value="11"/>
</dbReference>
<dbReference type="InterPro" id="IPR027417">
    <property type="entry name" value="P-loop_NTPase"/>
</dbReference>
<dbReference type="Gene3D" id="3.40.50.300">
    <property type="entry name" value="P-loop containing nucleotide triphosphate hydrolases"/>
    <property type="match status" value="1"/>
</dbReference>
<dbReference type="Pfam" id="PF00400">
    <property type="entry name" value="WD40"/>
    <property type="match status" value="7"/>
</dbReference>
<dbReference type="InterPro" id="IPR056884">
    <property type="entry name" value="NPHP3-like_N"/>
</dbReference>
<feature type="repeat" description="WD" evidence="3">
    <location>
        <begin position="858"/>
        <end position="899"/>
    </location>
</feature>
<dbReference type="PANTHER" id="PTHR22847">
    <property type="entry name" value="WD40 REPEAT PROTEIN"/>
    <property type="match status" value="1"/>
</dbReference>
<evidence type="ECO:0000256" key="2">
    <source>
        <dbReference type="ARBA" id="ARBA00022737"/>
    </source>
</evidence>
<comment type="caution">
    <text evidence="5">The sequence shown here is derived from an EMBL/GenBank/DDBJ whole genome shotgun (WGS) entry which is preliminary data.</text>
</comment>
<sequence>MSTLNSSDSQMKDKFGAIVADTQETNCMVPNAEHLSRDRSKGWVHFTAFRKLLERGTHSVSPLKAIVTELADGFNIVEGFLKGNKEFEVLEGELEKTFEMLSQHCGEDGCPAVSATVEKLCRDIGQELQDVRIKLGRDQLDRFREASKDLDDVLRSYNRIRDLLQRVSLNVNMSLWKLVDASATDNRLNRIQPAMSAHYNSAQAIELKRGPCAEGTRVDVLNQILTWVISSKPGSIYWMSGMAGTGKTTIAYSLCKELASQRWLAASFFCSRVLPECRDINRVIPSIAYQLARSSHPFRCVLSGVLEKDPDVYTRLPSIQFDVLVAQPLLNIQHTLPGNLVVVLDALDECENKDATRRVLDIILKDSENLPIKFVVCSRPEPEVRDNMTKRNGRHISRVVLHELDKQAVRADIETYLRSALAQICPSDDQITKLAERAGSLFIYAATAVRYIGYDNFQRNSSARFADFLGHLNNTIKDEEEKYTEIDDLYTTVLKTAMNDPGLTRMDIEDIQQVLHTIICLREPLTVTALSKLLGMDDIHRVHAALRPLWSVVHVFGTNEIVTTLHVSFTDYILNPLRSRQYYFDPNLQHQTLALKCFSYFRSMRPQFNICGLESSFVPDRRVPGLEERVNRFITAETFYAAQHWAVHFHSAMMSHELVHELEEFLSLRLLLWMEIMNLKRCAGAMPQAIHLVEERHQEYSEHLKELIHDCWRFTTTFASSLVSLITPHIYISMLPLWPKSSPITRHYIKRTRRLVKVSGTSNDHQDALIATWRIWGVSGNTSATFSPDGSRIAVAVGDEILVFDISTSRQLLLIRGHESLVESIQFSNDGARIVSGSLDKTIRVWSAQSGEIALEPLEGHTDGINSIALSPDGSRIASGSSDHTICIWSTYTGERLFGPLVGNNERVSTIKYSPNGRYIFSAGSAPDVVIWSQNGKLLRKIRVRTEGLGHTPIDISPDSTRIASGSSHRIHIWNIETGQLILDWSFDLYNLYDCQDISFSPNGTWLASGFRGGNICIWDAHSGDLVLGPLKEHKDHTTSIKFSPDSSCIISQPTGDFTIRLYDARNKQSSSKPHLGYQREVTSIAVSPDGTRIAHVLGKSDICIWDVQNESSIYVSKSWFTKNQWPESMYDKDTDGPVRVESAVFTPDGTRVIADTTEGPFVFNSETGVLCNLYIDNTPSHTFVFILVAFGIVALAITLAEPPLASHSTHGTTTASLMLAAHVLLTHTYHFVMEGLKLDFIGSCDSTNPFKALVFQAVLIVTVGIRFLGDTVFGPIDIHSPHINCAEYSPDGTRIVSGSKDGVIRVHDTRSNRLIITISLPTIGTEDQKLIISNVSFSSDGRRIISKSYRTTQVKLRDRPESPTFPLVVDVRLRVHCVGSGQLLMESDEMFSSDYLVLSPDGTRILKSRMSPTSGGSGYSLMDLDSKQEIWLDDNLGTPYPTDTLPIFTRDGSHIAYFAYVAGGDVDSNICIWSAQDGKVILGPIKRYADPYSSSSARPSSLALFPDGKQLVSSSKDGVLRITDVRPESTMAPDGSSQLLDWSMALDGWITDSQSRLLVWVPPGLHSSLMWPRDKRLMSEKGWLKLDFEGACIGESWAECYHPE</sequence>
<reference evidence="5" key="1">
    <citation type="submission" date="2020-09" db="EMBL/GenBank/DDBJ databases">
        <title>Comparative genome analyses of four rice-infecting Rhizoctonia solani isolates reveal extensive enrichment of homogalacturonan modification genes.</title>
        <authorList>
            <person name="Lee D.-Y."/>
            <person name="Jeon J."/>
            <person name="Kim K.-T."/>
            <person name="Cheong K."/>
            <person name="Song H."/>
            <person name="Choi G."/>
            <person name="Ko J."/>
            <person name="Opiyo S.O."/>
            <person name="Zuo S."/>
            <person name="Madhav S."/>
            <person name="Lee Y.-H."/>
            <person name="Wang G.-L."/>
        </authorList>
    </citation>
    <scope>NUCLEOTIDE SEQUENCE</scope>
    <source>
        <strain evidence="5">AG1-IA YN-7</strain>
    </source>
</reference>
<dbReference type="InterPro" id="IPR001680">
    <property type="entry name" value="WD40_rpt"/>
</dbReference>
<feature type="domain" description="Nephrocystin 3-like N-terminal" evidence="4">
    <location>
        <begin position="223"/>
        <end position="379"/>
    </location>
</feature>
<feature type="repeat" description="WD" evidence="3">
    <location>
        <begin position="1075"/>
        <end position="1116"/>
    </location>
</feature>
<evidence type="ECO:0000256" key="3">
    <source>
        <dbReference type="PROSITE-ProRule" id="PRU00221"/>
    </source>
</evidence>
<evidence type="ECO:0000256" key="1">
    <source>
        <dbReference type="ARBA" id="ARBA00022574"/>
    </source>
</evidence>